<comment type="subcellular location">
    <subcellularLocation>
        <location evidence="2">Cytoplasm</location>
    </subcellularLocation>
</comment>
<dbReference type="CDD" id="cd05147">
    <property type="entry name" value="RIO1_euk"/>
    <property type="match status" value="1"/>
</dbReference>
<evidence type="ECO:0000256" key="2">
    <source>
        <dbReference type="ARBA" id="ARBA00004496"/>
    </source>
</evidence>
<feature type="region of interest" description="Disordered" evidence="21">
    <location>
        <begin position="368"/>
        <end position="459"/>
    </location>
</feature>
<feature type="compositionally biased region" description="Acidic residues" evidence="21">
    <location>
        <begin position="374"/>
        <end position="394"/>
    </location>
</feature>
<dbReference type="PIRSF" id="PIRSF038147">
    <property type="entry name" value="Ser/Thr_PK_RIO1"/>
    <property type="match status" value="1"/>
</dbReference>
<accession>A0A5K3FGX7</accession>
<protein>
    <recommendedName>
        <fullName evidence="5">Serine/threonine-protein kinase RIO1</fullName>
        <ecNumber evidence="4">2.7.11.1</ecNumber>
    </recommendedName>
</protein>
<evidence type="ECO:0000256" key="11">
    <source>
        <dbReference type="ARBA" id="ARBA00022741"/>
    </source>
</evidence>
<evidence type="ECO:0000256" key="3">
    <source>
        <dbReference type="ARBA" id="ARBA00009196"/>
    </source>
</evidence>
<keyword evidence="11 19" id="KW-0547">Nucleotide-binding</keyword>
<dbReference type="AlphaFoldDB" id="A0A5K3FGX7"/>
<feature type="domain" description="RIO kinase" evidence="22">
    <location>
        <begin position="49"/>
        <end position="292"/>
    </location>
</feature>
<evidence type="ECO:0000313" key="23">
    <source>
        <dbReference type="WBParaSite" id="MCU_007777-RA"/>
    </source>
</evidence>
<dbReference type="WBParaSite" id="MCU_007777-RA">
    <property type="protein sequence ID" value="MCU_007777-RA"/>
    <property type="gene ID" value="MCU_007777"/>
</dbReference>
<keyword evidence="9" id="KW-0808">Transferase</keyword>
<dbReference type="InterPro" id="IPR017407">
    <property type="entry name" value="Ser/Thr_kinase_Rio1"/>
</dbReference>
<feature type="compositionally biased region" description="Basic and acidic residues" evidence="21">
    <location>
        <begin position="395"/>
        <end position="407"/>
    </location>
</feature>
<evidence type="ECO:0000256" key="7">
    <source>
        <dbReference type="ARBA" id="ARBA00022517"/>
    </source>
</evidence>
<dbReference type="InterPro" id="IPR011009">
    <property type="entry name" value="Kinase-like_dom_sf"/>
</dbReference>
<dbReference type="GO" id="GO:0005737">
    <property type="term" value="C:cytoplasm"/>
    <property type="evidence" value="ECO:0007669"/>
    <property type="project" value="UniProtKB-SubCell"/>
</dbReference>
<dbReference type="SUPFAM" id="SSF56112">
    <property type="entry name" value="Protein kinase-like (PK-like)"/>
    <property type="match status" value="1"/>
</dbReference>
<keyword evidence="7" id="KW-0690">Ribosome biogenesis</keyword>
<dbReference type="Pfam" id="PF01163">
    <property type="entry name" value="RIO1"/>
    <property type="match status" value="1"/>
</dbReference>
<feature type="binding site" evidence="19">
    <location>
        <position position="176"/>
    </location>
    <ligand>
        <name>ATP</name>
        <dbReference type="ChEBI" id="CHEBI:30616"/>
    </ligand>
</feature>
<evidence type="ECO:0000259" key="22">
    <source>
        <dbReference type="SMART" id="SM00090"/>
    </source>
</evidence>
<evidence type="ECO:0000256" key="16">
    <source>
        <dbReference type="ARBA" id="ARBA00047899"/>
    </source>
</evidence>
<feature type="compositionally biased region" description="Basic and acidic residues" evidence="21">
    <location>
        <begin position="438"/>
        <end position="447"/>
    </location>
</feature>
<evidence type="ECO:0000256" key="5">
    <source>
        <dbReference type="ARBA" id="ARBA00016038"/>
    </source>
</evidence>
<evidence type="ECO:0000256" key="13">
    <source>
        <dbReference type="ARBA" id="ARBA00022801"/>
    </source>
</evidence>
<evidence type="ECO:0000256" key="21">
    <source>
        <dbReference type="SAM" id="MobiDB-lite"/>
    </source>
</evidence>
<evidence type="ECO:0000256" key="14">
    <source>
        <dbReference type="ARBA" id="ARBA00022840"/>
    </source>
</evidence>
<reference evidence="23" key="1">
    <citation type="submission" date="2019-11" db="UniProtKB">
        <authorList>
            <consortium name="WormBaseParasite"/>
        </authorList>
    </citation>
    <scope>IDENTIFICATION</scope>
</reference>
<evidence type="ECO:0000256" key="9">
    <source>
        <dbReference type="ARBA" id="ARBA00022679"/>
    </source>
</evidence>
<feature type="active site" description="Proton acceptor" evidence="18">
    <location>
        <position position="229"/>
    </location>
</feature>
<evidence type="ECO:0000256" key="8">
    <source>
        <dbReference type="ARBA" id="ARBA00022527"/>
    </source>
</evidence>
<evidence type="ECO:0000256" key="12">
    <source>
        <dbReference type="ARBA" id="ARBA00022777"/>
    </source>
</evidence>
<keyword evidence="8" id="KW-0723">Serine/threonine-protein kinase</keyword>
<feature type="binding site" evidence="20">
    <location>
        <position position="234"/>
    </location>
    <ligand>
        <name>Mg(2+)</name>
        <dbReference type="ChEBI" id="CHEBI:18420"/>
    </ligand>
</feature>
<name>A0A5K3FGX7_MESCO</name>
<dbReference type="GO" id="GO:0004674">
    <property type="term" value="F:protein serine/threonine kinase activity"/>
    <property type="evidence" value="ECO:0007669"/>
    <property type="project" value="UniProtKB-KW"/>
</dbReference>
<keyword evidence="10" id="KW-0479">Metal-binding</keyword>
<dbReference type="PROSITE" id="PS01245">
    <property type="entry name" value="RIO1"/>
    <property type="match status" value="1"/>
</dbReference>
<keyword evidence="13" id="KW-0378">Hydrolase</keyword>
<dbReference type="GO" id="GO:0046872">
    <property type="term" value="F:metal ion binding"/>
    <property type="evidence" value="ECO:0007669"/>
    <property type="project" value="UniProtKB-KW"/>
</dbReference>
<feature type="active site" description="4-aspartylphosphate intermediate" evidence="18">
    <location>
        <position position="246"/>
    </location>
</feature>
<keyword evidence="6" id="KW-0963">Cytoplasm</keyword>
<evidence type="ECO:0000256" key="6">
    <source>
        <dbReference type="ARBA" id="ARBA00022490"/>
    </source>
</evidence>
<evidence type="ECO:0000256" key="19">
    <source>
        <dbReference type="PIRSR" id="PIRSR038147-2"/>
    </source>
</evidence>
<dbReference type="GO" id="GO:0016787">
    <property type="term" value="F:hydrolase activity"/>
    <property type="evidence" value="ECO:0007669"/>
    <property type="project" value="UniProtKB-KW"/>
</dbReference>
<dbReference type="InterPro" id="IPR018935">
    <property type="entry name" value="RIO_kinase_CS"/>
</dbReference>
<feature type="binding site" evidence="19">
    <location>
        <position position="105"/>
    </location>
    <ligand>
        <name>ATP</name>
        <dbReference type="ChEBI" id="CHEBI:30616"/>
    </ligand>
</feature>
<keyword evidence="15" id="KW-0460">Magnesium</keyword>
<dbReference type="GO" id="GO:0005524">
    <property type="term" value="F:ATP binding"/>
    <property type="evidence" value="ECO:0007669"/>
    <property type="project" value="UniProtKB-KW"/>
</dbReference>
<dbReference type="PANTHER" id="PTHR45723">
    <property type="entry name" value="SERINE/THREONINE-PROTEIN KINASE RIO1"/>
    <property type="match status" value="1"/>
</dbReference>
<comment type="catalytic activity">
    <reaction evidence="17">
        <text>L-seryl-[protein] + ATP = O-phospho-L-seryl-[protein] + ADP + H(+)</text>
        <dbReference type="Rhea" id="RHEA:17989"/>
        <dbReference type="Rhea" id="RHEA-COMP:9863"/>
        <dbReference type="Rhea" id="RHEA-COMP:11604"/>
        <dbReference type="ChEBI" id="CHEBI:15378"/>
        <dbReference type="ChEBI" id="CHEBI:29999"/>
        <dbReference type="ChEBI" id="CHEBI:30616"/>
        <dbReference type="ChEBI" id="CHEBI:83421"/>
        <dbReference type="ChEBI" id="CHEBI:456216"/>
        <dbReference type="EC" id="2.7.11.1"/>
    </reaction>
</comment>
<dbReference type="Gene3D" id="1.10.510.10">
    <property type="entry name" value="Transferase(Phosphotransferase) domain 1"/>
    <property type="match status" value="1"/>
</dbReference>
<dbReference type="InterPro" id="IPR018934">
    <property type="entry name" value="RIO_dom"/>
</dbReference>
<feature type="compositionally biased region" description="Basic residues" evidence="21">
    <location>
        <begin position="448"/>
        <end position="459"/>
    </location>
</feature>
<evidence type="ECO:0000256" key="17">
    <source>
        <dbReference type="ARBA" id="ARBA00048679"/>
    </source>
</evidence>
<dbReference type="SMART" id="SM00090">
    <property type="entry name" value="RIO"/>
    <property type="match status" value="1"/>
</dbReference>
<dbReference type="InterPro" id="IPR051272">
    <property type="entry name" value="RIO-type_Ser/Thr_kinase"/>
</dbReference>
<keyword evidence="12" id="KW-0418">Kinase</keyword>
<feature type="binding site" evidence="20">
    <location>
        <position position="246"/>
    </location>
    <ligand>
        <name>Mg(2+)</name>
        <dbReference type="ChEBI" id="CHEBI:18420"/>
    </ligand>
</feature>
<comment type="cofactor">
    <cofactor evidence="1 20">
        <name>Mg(2+)</name>
        <dbReference type="ChEBI" id="CHEBI:18420"/>
    </cofactor>
</comment>
<evidence type="ECO:0000256" key="18">
    <source>
        <dbReference type="PIRSR" id="PIRSR038147-1"/>
    </source>
</evidence>
<evidence type="ECO:0000256" key="20">
    <source>
        <dbReference type="PIRSR" id="PIRSR038147-3"/>
    </source>
</evidence>
<evidence type="ECO:0000256" key="10">
    <source>
        <dbReference type="ARBA" id="ARBA00022723"/>
    </source>
</evidence>
<evidence type="ECO:0000256" key="1">
    <source>
        <dbReference type="ARBA" id="ARBA00001946"/>
    </source>
</evidence>
<proteinExistence type="inferred from homology"/>
<sequence length="459" mass="52926">MQEDISDLCDDYDEIWIEDFEHSDTTRALYQKFQNRVDFNLKTPEQNRDKSDRATTDHALDRRSCAILYKMMSQGVYDEINGCISTGKEANVYHAVGPNGDMAIKLYMTAILPFKSRSKYVEGDFRMRRGYSTCSSWKLVSKWAEKEYRNLLRINMARTISAPVPIKLKGVVLLMTLIGKDGLPAPKLKDVVSGDWLHFGPPPDWPTLYRQILVDVRTLYQKCRLVHADLSEYNLLYMDGKAWMIDVSQAVEHEAPQALDFLRNDCYNVNAFFRRQGVSTLTLREFFEWAVDPSLPQTEGPSSYLDDLLALAEKRGHNQTLLTEDDAFRRVYVPRSLFEVKRFFQDFVRLKKGLIKPEDLYYTAVTGVRSDLPGGDEEDKSSSPDEYDDEDGQSAEEKRRKHNETIGEKPSTFQSSRRPRNESPGSKRTRKKAVQTAKAEKRQEKIPKSVKKRATKHKS</sequence>
<dbReference type="InterPro" id="IPR000687">
    <property type="entry name" value="RIO_kinase"/>
</dbReference>
<dbReference type="GO" id="GO:0042254">
    <property type="term" value="P:ribosome biogenesis"/>
    <property type="evidence" value="ECO:0007669"/>
    <property type="project" value="UniProtKB-KW"/>
</dbReference>
<evidence type="ECO:0000256" key="4">
    <source>
        <dbReference type="ARBA" id="ARBA00012513"/>
    </source>
</evidence>
<comment type="catalytic activity">
    <reaction evidence="16">
        <text>L-threonyl-[protein] + ATP = O-phospho-L-threonyl-[protein] + ADP + H(+)</text>
        <dbReference type="Rhea" id="RHEA:46608"/>
        <dbReference type="Rhea" id="RHEA-COMP:11060"/>
        <dbReference type="Rhea" id="RHEA-COMP:11605"/>
        <dbReference type="ChEBI" id="CHEBI:15378"/>
        <dbReference type="ChEBI" id="CHEBI:30013"/>
        <dbReference type="ChEBI" id="CHEBI:30616"/>
        <dbReference type="ChEBI" id="CHEBI:61977"/>
        <dbReference type="ChEBI" id="CHEBI:456216"/>
        <dbReference type="EC" id="2.7.11.1"/>
    </reaction>
</comment>
<evidence type="ECO:0000256" key="15">
    <source>
        <dbReference type="ARBA" id="ARBA00022842"/>
    </source>
</evidence>
<organism evidence="23">
    <name type="scientific">Mesocestoides corti</name>
    <name type="common">Flatworm</name>
    <dbReference type="NCBI Taxonomy" id="53468"/>
    <lineage>
        <taxon>Eukaryota</taxon>
        <taxon>Metazoa</taxon>
        <taxon>Spiralia</taxon>
        <taxon>Lophotrochozoa</taxon>
        <taxon>Platyhelminthes</taxon>
        <taxon>Cestoda</taxon>
        <taxon>Eucestoda</taxon>
        <taxon>Cyclophyllidea</taxon>
        <taxon>Mesocestoididae</taxon>
        <taxon>Mesocestoides</taxon>
    </lineage>
</organism>
<dbReference type="EC" id="2.7.11.1" evidence="4"/>
<dbReference type="Gene3D" id="3.30.200.20">
    <property type="entry name" value="Phosphorylase Kinase, domain 1"/>
    <property type="match status" value="1"/>
</dbReference>
<comment type="similarity">
    <text evidence="3">Belongs to the protein kinase superfamily. RIO-type Ser/Thr kinase family.</text>
</comment>
<keyword evidence="14 19" id="KW-0067">ATP-binding</keyword>
<feature type="binding site" evidence="19">
    <location>
        <position position="178"/>
    </location>
    <ligand>
        <name>ATP</name>
        <dbReference type="ChEBI" id="CHEBI:30616"/>
    </ligand>
</feature>